<dbReference type="AlphaFoldDB" id="A0A5C5G8C1"/>
<evidence type="ECO:0000313" key="1">
    <source>
        <dbReference type="EMBL" id="TNY24654.1"/>
    </source>
</evidence>
<name>A0A5C5G8C1_9BASI</name>
<protein>
    <submittedName>
        <fullName evidence="1">Uncharacterized protein</fullName>
    </submittedName>
</protein>
<sequence>MAGEVKRRMVDLEPTSYKYLFQVSASGAAGRAFLSTYWDPTTTSACGTTTQDSVAVTILAVAIRILY</sequence>
<dbReference type="CDD" id="cd21449">
    <property type="entry name" value="DLC-like_SF"/>
    <property type="match status" value="1"/>
</dbReference>
<dbReference type="Proteomes" id="UP000311382">
    <property type="component" value="Unassembled WGS sequence"/>
</dbReference>
<proteinExistence type="predicted"/>
<evidence type="ECO:0000313" key="2">
    <source>
        <dbReference type="Proteomes" id="UP000311382"/>
    </source>
</evidence>
<dbReference type="STRING" id="5288.A0A5C5G8C1"/>
<gene>
    <name evidence="1" type="ORF">DMC30DRAFT_412895</name>
</gene>
<dbReference type="EMBL" id="SOZI01000001">
    <property type="protein sequence ID" value="TNY24654.1"/>
    <property type="molecule type" value="Genomic_DNA"/>
</dbReference>
<comment type="caution">
    <text evidence="1">The sequence shown here is derived from an EMBL/GenBank/DDBJ whole genome shotgun (WGS) entry which is preliminary data.</text>
</comment>
<reference evidence="1 2" key="1">
    <citation type="submission" date="2019-03" db="EMBL/GenBank/DDBJ databases">
        <title>Rhodosporidium diobovatum UCD-FST 08-225 genome sequencing, assembly, and annotation.</title>
        <authorList>
            <person name="Fakankun I.U."/>
            <person name="Fristensky B."/>
            <person name="Levin D.B."/>
        </authorList>
    </citation>
    <scope>NUCLEOTIDE SEQUENCE [LARGE SCALE GENOMIC DNA]</scope>
    <source>
        <strain evidence="1 2">UCD-FST 08-225</strain>
    </source>
</reference>
<accession>A0A5C5G8C1</accession>
<keyword evidence="2" id="KW-1185">Reference proteome</keyword>
<organism evidence="1 2">
    <name type="scientific">Rhodotorula diobovata</name>
    <dbReference type="NCBI Taxonomy" id="5288"/>
    <lineage>
        <taxon>Eukaryota</taxon>
        <taxon>Fungi</taxon>
        <taxon>Dikarya</taxon>
        <taxon>Basidiomycota</taxon>
        <taxon>Pucciniomycotina</taxon>
        <taxon>Microbotryomycetes</taxon>
        <taxon>Sporidiobolales</taxon>
        <taxon>Sporidiobolaceae</taxon>
        <taxon>Rhodotorula</taxon>
    </lineage>
</organism>
<dbReference type="OrthoDB" id="10260741at2759"/>